<dbReference type="GO" id="GO:0005737">
    <property type="term" value="C:cytoplasm"/>
    <property type="evidence" value="ECO:0007669"/>
    <property type="project" value="InterPro"/>
</dbReference>
<organism evidence="6">
    <name type="scientific">marine sediment metagenome</name>
    <dbReference type="NCBI Taxonomy" id="412755"/>
    <lineage>
        <taxon>unclassified sequences</taxon>
        <taxon>metagenomes</taxon>
        <taxon>ecological metagenomes</taxon>
    </lineage>
</organism>
<dbReference type="PANTHER" id="PTHR34354">
    <property type="entry name" value="NADPH-DEPENDENT 7-CYANO-7-DEAZAGUANINE REDUCTASE"/>
    <property type="match status" value="1"/>
</dbReference>
<dbReference type="InterPro" id="IPR029139">
    <property type="entry name" value="QueF_N"/>
</dbReference>
<dbReference type="InterPro" id="IPR029500">
    <property type="entry name" value="QueF"/>
</dbReference>
<dbReference type="InterPro" id="IPR050084">
    <property type="entry name" value="NADPH_dep_7-cyano-7-deazaG_red"/>
</dbReference>
<keyword evidence="4" id="KW-0560">Oxidoreductase</keyword>
<dbReference type="GO" id="GO:0008616">
    <property type="term" value="P:tRNA queuosine(34) biosynthetic process"/>
    <property type="evidence" value="ECO:0007669"/>
    <property type="project" value="UniProtKB-KW"/>
</dbReference>
<dbReference type="Gene3D" id="3.30.1130.10">
    <property type="match status" value="2"/>
</dbReference>
<keyword evidence="1" id="KW-0963">Cytoplasm</keyword>
<name>A0A0F9YI84_9ZZZZ</name>
<dbReference type="InterPro" id="IPR043133">
    <property type="entry name" value="GTP-CH-I_C/QueF"/>
</dbReference>
<dbReference type="GO" id="GO:0033739">
    <property type="term" value="F:preQ1 synthase activity"/>
    <property type="evidence" value="ECO:0007669"/>
    <property type="project" value="InterPro"/>
</dbReference>
<comment type="caution">
    <text evidence="6">The sequence shown here is derived from an EMBL/GenBank/DDBJ whole genome shotgun (WGS) entry which is preliminary data.</text>
</comment>
<feature type="domain" description="NADPH-dependent 7-cyano-7-deazaguanine reductase N-terminal" evidence="5">
    <location>
        <begin position="24"/>
        <end position="135"/>
    </location>
</feature>
<evidence type="ECO:0000256" key="1">
    <source>
        <dbReference type="ARBA" id="ARBA00022490"/>
    </source>
</evidence>
<dbReference type="NCBIfam" id="TIGR03138">
    <property type="entry name" value="QueF"/>
    <property type="match status" value="1"/>
</dbReference>
<dbReference type="Pfam" id="PF14819">
    <property type="entry name" value="QueF_N"/>
    <property type="match status" value="1"/>
</dbReference>
<evidence type="ECO:0000256" key="4">
    <source>
        <dbReference type="ARBA" id="ARBA00023002"/>
    </source>
</evidence>
<dbReference type="Pfam" id="PF14489">
    <property type="entry name" value="QueF"/>
    <property type="match status" value="1"/>
</dbReference>
<accession>A0A0F9YI84</accession>
<dbReference type="AlphaFoldDB" id="A0A0F9YI84"/>
<evidence type="ECO:0000256" key="3">
    <source>
        <dbReference type="ARBA" id="ARBA00022857"/>
    </source>
</evidence>
<keyword evidence="2" id="KW-0671">Queuosine biosynthesis</keyword>
<dbReference type="InterPro" id="IPR016428">
    <property type="entry name" value="QueF_type2"/>
</dbReference>
<dbReference type="PANTHER" id="PTHR34354:SF1">
    <property type="entry name" value="NADPH-DEPENDENT 7-CYANO-7-DEAZAGUANINE REDUCTASE"/>
    <property type="match status" value="1"/>
</dbReference>
<dbReference type="PIRSF" id="PIRSF004750">
    <property type="entry name" value="Nitrile_oxidored_YqcD_prd"/>
    <property type="match status" value="1"/>
</dbReference>
<evidence type="ECO:0000313" key="6">
    <source>
        <dbReference type="EMBL" id="KKO11992.1"/>
    </source>
</evidence>
<dbReference type="SUPFAM" id="SSF55620">
    <property type="entry name" value="Tetrahydrobiopterin biosynthesis enzymes-like"/>
    <property type="match status" value="1"/>
</dbReference>
<keyword evidence="3" id="KW-0521">NADP</keyword>
<protein>
    <recommendedName>
        <fullName evidence="5">NADPH-dependent 7-cyano-7-deazaguanine reductase N-terminal domain-containing protein</fullName>
    </recommendedName>
</protein>
<proteinExistence type="predicted"/>
<evidence type="ECO:0000259" key="5">
    <source>
        <dbReference type="Pfam" id="PF14819"/>
    </source>
</evidence>
<reference evidence="6" key="1">
    <citation type="journal article" date="2015" name="Nature">
        <title>Complex archaea that bridge the gap between prokaryotes and eukaryotes.</title>
        <authorList>
            <person name="Spang A."/>
            <person name="Saw J.H."/>
            <person name="Jorgensen S.L."/>
            <person name="Zaremba-Niedzwiedzka K."/>
            <person name="Martijn J."/>
            <person name="Lind A.E."/>
            <person name="van Eijk R."/>
            <person name="Schleper C."/>
            <person name="Guy L."/>
            <person name="Ettema T.J."/>
        </authorList>
    </citation>
    <scope>NUCLEOTIDE SEQUENCE</scope>
</reference>
<dbReference type="EMBL" id="LAZR01000002">
    <property type="protein sequence ID" value="KKO11992.1"/>
    <property type="molecule type" value="Genomic_DNA"/>
</dbReference>
<evidence type="ECO:0000256" key="2">
    <source>
        <dbReference type="ARBA" id="ARBA00022785"/>
    </source>
</evidence>
<sequence length="286" mass="31609">MRLNLNGKGDAIMSEIPLGKQTAYPTAYDPGLLFPVPRAANRSNIGIAEGAALPFAGFDHWRAYELSWLSPTGQPVVALADILVPCDSPCLIESKSMKLYFNSLNQHVFTDAESARQRIGQDLAEVAGAAVQVTLYTSEAQAVHTVDMADAVLLDELTVTTSVYQPSPQLLTCHSGTDVNEILYSHLFRSNCPITAQPDWGSIVISYQGEQIDHRSLLSYLISYRLHEGFHEHCVEQIFQDLSVQCRPRKLQVSINFLRRGGLEINPLRCSSGAIVAYPLPRLLRQ</sequence>
<gene>
    <name evidence="6" type="ORF">LCGC14_0014970</name>
</gene>